<dbReference type="CDD" id="cd02966">
    <property type="entry name" value="TlpA_like_family"/>
    <property type="match status" value="1"/>
</dbReference>
<dbReference type="GO" id="GO:0016491">
    <property type="term" value="F:oxidoreductase activity"/>
    <property type="evidence" value="ECO:0007669"/>
    <property type="project" value="InterPro"/>
</dbReference>
<dbReference type="GO" id="GO:0030313">
    <property type="term" value="C:cell envelope"/>
    <property type="evidence" value="ECO:0007669"/>
    <property type="project" value="UniProtKB-SubCell"/>
</dbReference>
<dbReference type="InterPro" id="IPR000866">
    <property type="entry name" value="AhpC/TSA"/>
</dbReference>
<evidence type="ECO:0000259" key="5">
    <source>
        <dbReference type="PROSITE" id="PS51352"/>
    </source>
</evidence>
<dbReference type="PROSITE" id="PS51352">
    <property type="entry name" value="THIOREDOXIN_2"/>
    <property type="match status" value="1"/>
</dbReference>
<dbReference type="InterPro" id="IPR050553">
    <property type="entry name" value="Thioredoxin_ResA/DsbE_sf"/>
</dbReference>
<keyword evidence="2" id="KW-0201">Cytochrome c-type biogenesis</keyword>
<dbReference type="Pfam" id="PF00578">
    <property type="entry name" value="AhpC-TSA"/>
    <property type="match status" value="1"/>
</dbReference>
<keyword evidence="3" id="KW-1015">Disulfide bond</keyword>
<dbReference type="InterPro" id="IPR013766">
    <property type="entry name" value="Thioredoxin_domain"/>
</dbReference>
<dbReference type="GO" id="GO:0017004">
    <property type="term" value="P:cytochrome complex assembly"/>
    <property type="evidence" value="ECO:0007669"/>
    <property type="project" value="UniProtKB-KW"/>
</dbReference>
<dbReference type="GO" id="GO:0016209">
    <property type="term" value="F:antioxidant activity"/>
    <property type="evidence" value="ECO:0007669"/>
    <property type="project" value="InterPro"/>
</dbReference>
<feature type="domain" description="Thioredoxin" evidence="5">
    <location>
        <begin position="248"/>
        <end position="386"/>
    </location>
</feature>
<comment type="subcellular location">
    <subcellularLocation>
        <location evidence="1">Cell envelope</location>
    </subcellularLocation>
</comment>
<sequence length="386" mass="42228">MKKVLLWFAAGLLIAGIGCNTQSEKGEFKIEGHLSNAPVGPVVLEELTLDNVKVVDSTTVKDASGKFTLKGSVPEQGLYRVVFPNNKFILLSLDAGTMKIEGDLNKPDEMKFSGSEATTELQQFMKDISAQSIVLTEEMRRLDSLHGTMPDSLFQPQVAAFQQKEKDFENGFFILADKTKNPANAVFALSQVRNGEEFMAHKQVLTNLTTRFPKNTLVKSMTSKIAELEKAGATSDAGSADADTPSGMKVGEVAKDFTLPDVSGKNVSLSSFKGKFVLVDFWASWCGPCRQENPNVVSVYNQFKNKNFTVLGVSLDKSKDKWLQAIKDDGLTWTHVSDLKQWDAAVVSLYGINAIPTNMLLDPQGKIIAIGLRGPALEAKLKEVIK</sequence>
<reference evidence="7" key="1">
    <citation type="submission" date="2016-10" db="EMBL/GenBank/DDBJ databases">
        <authorList>
            <person name="Varghese N."/>
            <person name="Submissions S."/>
        </authorList>
    </citation>
    <scope>NUCLEOTIDE SEQUENCE [LARGE SCALE GENOMIC DNA]</scope>
    <source>
        <strain evidence="7">DSM 23920</strain>
    </source>
</reference>
<dbReference type="PANTHER" id="PTHR42852">
    <property type="entry name" value="THIOL:DISULFIDE INTERCHANGE PROTEIN DSBE"/>
    <property type="match status" value="1"/>
</dbReference>
<proteinExistence type="predicted"/>
<keyword evidence="7" id="KW-1185">Reference proteome</keyword>
<evidence type="ECO:0000313" key="7">
    <source>
        <dbReference type="Proteomes" id="UP000199656"/>
    </source>
</evidence>
<evidence type="ECO:0000313" key="6">
    <source>
        <dbReference type="EMBL" id="SEA93693.1"/>
    </source>
</evidence>
<dbReference type="Pfam" id="PF14289">
    <property type="entry name" value="DUF4369"/>
    <property type="match status" value="1"/>
</dbReference>
<evidence type="ECO:0000256" key="2">
    <source>
        <dbReference type="ARBA" id="ARBA00022748"/>
    </source>
</evidence>
<protein>
    <submittedName>
        <fullName evidence="6">Peroxiredoxin</fullName>
    </submittedName>
</protein>
<gene>
    <name evidence="6" type="ORF">SAMN05660909_04239</name>
</gene>
<name>A0A1H4F8Q3_9BACT</name>
<dbReference type="InterPro" id="IPR017937">
    <property type="entry name" value="Thioredoxin_CS"/>
</dbReference>
<dbReference type="Gene3D" id="3.40.30.10">
    <property type="entry name" value="Glutaredoxin"/>
    <property type="match status" value="1"/>
</dbReference>
<keyword evidence="4" id="KW-0676">Redox-active center</keyword>
<dbReference type="PROSITE" id="PS00194">
    <property type="entry name" value="THIOREDOXIN_1"/>
    <property type="match status" value="1"/>
</dbReference>
<dbReference type="PROSITE" id="PS51257">
    <property type="entry name" value="PROKAR_LIPOPROTEIN"/>
    <property type="match status" value="1"/>
</dbReference>
<evidence type="ECO:0000256" key="3">
    <source>
        <dbReference type="ARBA" id="ARBA00023157"/>
    </source>
</evidence>
<dbReference type="InterPro" id="IPR025380">
    <property type="entry name" value="DUF4369"/>
</dbReference>
<evidence type="ECO:0000256" key="4">
    <source>
        <dbReference type="ARBA" id="ARBA00023284"/>
    </source>
</evidence>
<dbReference type="RefSeq" id="WP_168927939.1">
    <property type="nucleotide sequence ID" value="NZ_BKAT01000042.1"/>
</dbReference>
<accession>A0A1H4F8Q3</accession>
<organism evidence="6 7">
    <name type="scientific">Chitinophaga terrae</name>
    <name type="common">ex Kim and Jung 2007</name>
    <dbReference type="NCBI Taxonomy" id="408074"/>
    <lineage>
        <taxon>Bacteria</taxon>
        <taxon>Pseudomonadati</taxon>
        <taxon>Bacteroidota</taxon>
        <taxon>Chitinophagia</taxon>
        <taxon>Chitinophagales</taxon>
        <taxon>Chitinophagaceae</taxon>
        <taxon>Chitinophaga</taxon>
    </lineage>
</organism>
<dbReference type="PANTHER" id="PTHR42852:SF6">
    <property type="entry name" value="THIOL:DISULFIDE INTERCHANGE PROTEIN DSBE"/>
    <property type="match status" value="1"/>
</dbReference>
<dbReference type="Proteomes" id="UP000199656">
    <property type="component" value="Unassembled WGS sequence"/>
</dbReference>
<dbReference type="SUPFAM" id="SSF52833">
    <property type="entry name" value="Thioredoxin-like"/>
    <property type="match status" value="1"/>
</dbReference>
<dbReference type="InterPro" id="IPR036249">
    <property type="entry name" value="Thioredoxin-like_sf"/>
</dbReference>
<evidence type="ECO:0000256" key="1">
    <source>
        <dbReference type="ARBA" id="ARBA00004196"/>
    </source>
</evidence>
<dbReference type="STRING" id="408074.SAMN05660909_04239"/>
<dbReference type="AlphaFoldDB" id="A0A1H4F8Q3"/>
<dbReference type="EMBL" id="FNRL01000023">
    <property type="protein sequence ID" value="SEA93693.1"/>
    <property type="molecule type" value="Genomic_DNA"/>
</dbReference>